<dbReference type="PANTHER" id="PTHR43214">
    <property type="entry name" value="TWO-COMPONENT RESPONSE REGULATOR"/>
    <property type="match status" value="1"/>
</dbReference>
<keyword evidence="4" id="KW-0804">Transcription</keyword>
<dbReference type="Pfam" id="PF00072">
    <property type="entry name" value="Response_reg"/>
    <property type="match status" value="1"/>
</dbReference>
<dbReference type="InterPro" id="IPR000792">
    <property type="entry name" value="Tscrpt_reg_LuxR_C"/>
</dbReference>
<evidence type="ECO:0000256" key="4">
    <source>
        <dbReference type="ARBA" id="ARBA00023163"/>
    </source>
</evidence>
<evidence type="ECO:0000256" key="5">
    <source>
        <dbReference type="PROSITE-ProRule" id="PRU00169"/>
    </source>
</evidence>
<dbReference type="SMART" id="SM00421">
    <property type="entry name" value="HTH_LUXR"/>
    <property type="match status" value="1"/>
</dbReference>
<protein>
    <submittedName>
        <fullName evidence="8">DNA-binding response regulator</fullName>
    </submittedName>
</protein>
<dbReference type="InterPro" id="IPR013324">
    <property type="entry name" value="RNA_pol_sigma_r3/r4-like"/>
</dbReference>
<gene>
    <name evidence="8" type="ORF">NUM_34070</name>
</gene>
<dbReference type="InterPro" id="IPR058245">
    <property type="entry name" value="NreC/VraR/RcsB-like_REC"/>
</dbReference>
<evidence type="ECO:0000256" key="1">
    <source>
        <dbReference type="ARBA" id="ARBA00022553"/>
    </source>
</evidence>
<feature type="domain" description="HTH luxR-type" evidence="6">
    <location>
        <begin position="142"/>
        <end position="213"/>
    </location>
</feature>
<dbReference type="GO" id="GO:0000160">
    <property type="term" value="P:phosphorelay signal transduction system"/>
    <property type="evidence" value="ECO:0007669"/>
    <property type="project" value="InterPro"/>
</dbReference>
<keyword evidence="9" id="KW-1185">Reference proteome</keyword>
<name>A0A8J4ABY5_9ACTN</name>
<organism evidence="8 9">
    <name type="scientific">Actinocatenispora comari</name>
    <dbReference type="NCBI Taxonomy" id="2807577"/>
    <lineage>
        <taxon>Bacteria</taxon>
        <taxon>Bacillati</taxon>
        <taxon>Actinomycetota</taxon>
        <taxon>Actinomycetes</taxon>
        <taxon>Micromonosporales</taxon>
        <taxon>Micromonosporaceae</taxon>
        <taxon>Actinocatenispora</taxon>
    </lineage>
</organism>
<sequence>MRVLIAEDDALLREGLAALLRAEGIDVVATLPDADSLYATIEQHDAELAIIDVRMPPTYTEEGLLAAIDVRTRRPGFPILVLSAHVETRYASELLADDAGAVGYLLKERVGAVEDFMSAVARVAGGENVLDPEVVSTLMRRGRSPLTALTARERDVLELVAQGDRNGEIAAKLHVTEPAVNKHIRNIFSKLGLFADDAGHRRVRAVLTYLREQ</sequence>
<dbReference type="Gene3D" id="3.40.50.2300">
    <property type="match status" value="1"/>
</dbReference>
<dbReference type="SMART" id="SM00448">
    <property type="entry name" value="REC"/>
    <property type="match status" value="1"/>
</dbReference>
<dbReference type="SUPFAM" id="SSF52172">
    <property type="entry name" value="CheY-like"/>
    <property type="match status" value="1"/>
</dbReference>
<dbReference type="SUPFAM" id="SSF88659">
    <property type="entry name" value="Sigma3 and sigma4 domains of RNA polymerase sigma factors"/>
    <property type="match status" value="1"/>
</dbReference>
<dbReference type="InterPro" id="IPR011006">
    <property type="entry name" value="CheY-like_superfamily"/>
</dbReference>
<feature type="modified residue" description="4-aspartylphosphate" evidence="5">
    <location>
        <position position="52"/>
    </location>
</feature>
<dbReference type="PRINTS" id="PR00038">
    <property type="entry name" value="HTHLUXR"/>
</dbReference>
<keyword evidence="2" id="KW-0805">Transcription regulation</keyword>
<dbReference type="Proteomes" id="UP000614996">
    <property type="component" value="Unassembled WGS sequence"/>
</dbReference>
<reference evidence="9" key="1">
    <citation type="journal article" date="2021" name="Int. J. Syst. Evol. Microbiol.">
        <title>Actinocatenispora comari sp. nov., an endophytic actinomycete isolated from aerial parts of Comarum salesowianum.</title>
        <authorList>
            <person name="Oyunbileg N."/>
            <person name="Iizaka Y."/>
            <person name="Hamada M."/>
            <person name="Davaapurev B.O."/>
            <person name="Fukumoto A."/>
            <person name="Tsetseg B."/>
            <person name="Kato F."/>
            <person name="Tamura T."/>
            <person name="Batkhuu J."/>
            <person name="Anzai Y."/>
        </authorList>
    </citation>
    <scope>NUCLEOTIDE SEQUENCE [LARGE SCALE GENOMIC DNA]</scope>
    <source>
        <strain evidence="9">NUM-2625</strain>
    </source>
</reference>
<dbReference type="CDD" id="cd06170">
    <property type="entry name" value="LuxR_C_like"/>
    <property type="match status" value="1"/>
</dbReference>
<evidence type="ECO:0000313" key="9">
    <source>
        <dbReference type="Proteomes" id="UP000614996"/>
    </source>
</evidence>
<dbReference type="GO" id="GO:0006355">
    <property type="term" value="P:regulation of DNA-templated transcription"/>
    <property type="evidence" value="ECO:0007669"/>
    <property type="project" value="InterPro"/>
</dbReference>
<evidence type="ECO:0000256" key="2">
    <source>
        <dbReference type="ARBA" id="ARBA00023015"/>
    </source>
</evidence>
<dbReference type="PROSITE" id="PS50043">
    <property type="entry name" value="HTH_LUXR_2"/>
    <property type="match status" value="1"/>
</dbReference>
<dbReference type="InterPro" id="IPR001789">
    <property type="entry name" value="Sig_transdc_resp-reg_receiver"/>
</dbReference>
<dbReference type="CDD" id="cd17535">
    <property type="entry name" value="REC_NarL-like"/>
    <property type="match status" value="1"/>
</dbReference>
<dbReference type="GO" id="GO:0003677">
    <property type="term" value="F:DNA binding"/>
    <property type="evidence" value="ECO:0007669"/>
    <property type="project" value="UniProtKB-KW"/>
</dbReference>
<dbReference type="EMBL" id="BOPO01000055">
    <property type="protein sequence ID" value="GIL28153.1"/>
    <property type="molecule type" value="Genomic_DNA"/>
</dbReference>
<dbReference type="Pfam" id="PF00196">
    <property type="entry name" value="GerE"/>
    <property type="match status" value="1"/>
</dbReference>
<accession>A0A8J4ABY5</accession>
<evidence type="ECO:0000259" key="7">
    <source>
        <dbReference type="PROSITE" id="PS50110"/>
    </source>
</evidence>
<comment type="caution">
    <text evidence="8">The sequence shown here is derived from an EMBL/GenBank/DDBJ whole genome shotgun (WGS) entry which is preliminary data.</text>
</comment>
<proteinExistence type="predicted"/>
<keyword evidence="3 8" id="KW-0238">DNA-binding</keyword>
<dbReference type="PROSITE" id="PS50110">
    <property type="entry name" value="RESPONSE_REGULATORY"/>
    <property type="match status" value="1"/>
</dbReference>
<evidence type="ECO:0000313" key="8">
    <source>
        <dbReference type="EMBL" id="GIL28153.1"/>
    </source>
</evidence>
<keyword evidence="1 5" id="KW-0597">Phosphoprotein</keyword>
<evidence type="ECO:0000259" key="6">
    <source>
        <dbReference type="PROSITE" id="PS50043"/>
    </source>
</evidence>
<dbReference type="InterPro" id="IPR039420">
    <property type="entry name" value="WalR-like"/>
</dbReference>
<evidence type="ECO:0000256" key="3">
    <source>
        <dbReference type="ARBA" id="ARBA00023125"/>
    </source>
</evidence>
<dbReference type="RefSeq" id="WP_207125866.1">
    <property type="nucleotide sequence ID" value="NZ_BOPO01000055.1"/>
</dbReference>
<dbReference type="AlphaFoldDB" id="A0A8J4ABY5"/>
<feature type="domain" description="Response regulatory" evidence="7">
    <location>
        <begin position="2"/>
        <end position="122"/>
    </location>
</feature>
<dbReference type="PANTHER" id="PTHR43214:SF24">
    <property type="entry name" value="TRANSCRIPTIONAL REGULATORY PROTEIN NARL-RELATED"/>
    <property type="match status" value="1"/>
</dbReference>